<comment type="cofactor">
    <cofactor evidence="1">
        <name>Mg(2+)</name>
        <dbReference type="ChEBI" id="CHEBI:18420"/>
    </cofactor>
</comment>
<sequence>MTTGVIFDMDGVLIDSESFYFERRMNFFTHLAVTPTSVKMADYVGKTEKGIWETLVPNNSNLRKQLYFAYLDYRQAHPIDFQQVLRKEVRCLLRELKKQQIKLALASSSPLVEINKMLRQCQIQHYFDFVISGEELEKSKPHPEIYLKCKQALAVTSFLAVEDSTVGIEAAKAANIYTVALKQPFYVDQTKADRQINHLNEVMEVISEQQFS</sequence>
<dbReference type="SFLD" id="SFLDG01135">
    <property type="entry name" value="C1.5.6:_HAD__Beta-PGM__Phospha"/>
    <property type="match status" value="1"/>
</dbReference>
<dbReference type="InterPro" id="IPR006439">
    <property type="entry name" value="HAD-SF_hydro_IA"/>
</dbReference>
<dbReference type="NCBIfam" id="TIGR01509">
    <property type="entry name" value="HAD-SF-IA-v3"/>
    <property type="match status" value="1"/>
</dbReference>
<dbReference type="RefSeq" id="WP_071854930.1">
    <property type="nucleotide sequence ID" value="NZ_JBCLRY010000002.1"/>
</dbReference>
<proteinExistence type="inferred from homology"/>
<evidence type="ECO:0000256" key="1">
    <source>
        <dbReference type="ARBA" id="ARBA00001946"/>
    </source>
</evidence>
<dbReference type="InterPro" id="IPR036412">
    <property type="entry name" value="HAD-like_sf"/>
</dbReference>
<dbReference type="Gene3D" id="3.40.50.1000">
    <property type="entry name" value="HAD superfamily/HAD-like"/>
    <property type="match status" value="1"/>
</dbReference>
<protein>
    <submittedName>
        <fullName evidence="6">Haloacid dehalogenase</fullName>
    </submittedName>
</protein>
<dbReference type="Gene3D" id="1.10.150.240">
    <property type="entry name" value="Putative phosphatase, domain 2"/>
    <property type="match status" value="1"/>
</dbReference>
<dbReference type="PANTHER" id="PTHR46193">
    <property type="entry name" value="6-PHOSPHOGLUCONATE PHOSPHATASE"/>
    <property type="match status" value="1"/>
</dbReference>
<dbReference type="GO" id="GO:0003824">
    <property type="term" value="F:catalytic activity"/>
    <property type="evidence" value="ECO:0007669"/>
    <property type="project" value="UniProtKB-ARBA"/>
</dbReference>
<dbReference type="AlphaFoldDB" id="A0A1L8WQ91"/>
<dbReference type="EMBL" id="JXLB01000005">
    <property type="protein sequence ID" value="OJG83173.1"/>
    <property type="molecule type" value="Genomic_DNA"/>
</dbReference>
<dbReference type="Pfam" id="PF13419">
    <property type="entry name" value="HAD_2"/>
    <property type="match status" value="1"/>
</dbReference>
<dbReference type="InterPro" id="IPR023214">
    <property type="entry name" value="HAD_sf"/>
</dbReference>
<dbReference type="PANTHER" id="PTHR46193:SF18">
    <property type="entry name" value="HEXITOL PHOSPHATASE B"/>
    <property type="match status" value="1"/>
</dbReference>
<evidence type="ECO:0000256" key="5">
    <source>
        <dbReference type="ARBA" id="ARBA00023277"/>
    </source>
</evidence>
<keyword evidence="7" id="KW-1185">Reference proteome</keyword>
<gene>
    <name evidence="6" type="ORF">RV14_GL001868</name>
</gene>
<dbReference type="InterPro" id="IPR051600">
    <property type="entry name" value="Beta-PGM-like"/>
</dbReference>
<evidence type="ECO:0000256" key="2">
    <source>
        <dbReference type="ARBA" id="ARBA00006171"/>
    </source>
</evidence>
<dbReference type="SFLD" id="SFLDG01129">
    <property type="entry name" value="C1.5:_HAD__Beta-PGM__Phosphata"/>
    <property type="match status" value="1"/>
</dbReference>
<name>A0A1L8WQ91_9ENTE</name>
<dbReference type="STRING" id="150033.RV14_GL001868"/>
<evidence type="ECO:0000313" key="6">
    <source>
        <dbReference type="EMBL" id="OJG83173.1"/>
    </source>
</evidence>
<evidence type="ECO:0000256" key="4">
    <source>
        <dbReference type="ARBA" id="ARBA00022842"/>
    </source>
</evidence>
<evidence type="ECO:0000313" key="7">
    <source>
        <dbReference type="Proteomes" id="UP000182152"/>
    </source>
</evidence>
<accession>A0A1L8WQ91</accession>
<comment type="similarity">
    <text evidence="2">Belongs to the HAD-like hydrolase superfamily. CbbY/CbbZ/Gph/YieH family.</text>
</comment>
<dbReference type="InterPro" id="IPR023198">
    <property type="entry name" value="PGP-like_dom2"/>
</dbReference>
<dbReference type="OrthoDB" id="9797743at2"/>
<evidence type="ECO:0000256" key="3">
    <source>
        <dbReference type="ARBA" id="ARBA00022723"/>
    </source>
</evidence>
<organism evidence="6 7">
    <name type="scientific">Enterococcus ratti</name>
    <dbReference type="NCBI Taxonomy" id="150033"/>
    <lineage>
        <taxon>Bacteria</taxon>
        <taxon>Bacillati</taxon>
        <taxon>Bacillota</taxon>
        <taxon>Bacilli</taxon>
        <taxon>Lactobacillales</taxon>
        <taxon>Enterococcaceae</taxon>
        <taxon>Enterococcus</taxon>
    </lineage>
</organism>
<dbReference type="InterPro" id="IPR041492">
    <property type="entry name" value="HAD_2"/>
</dbReference>
<dbReference type="Proteomes" id="UP000182152">
    <property type="component" value="Unassembled WGS sequence"/>
</dbReference>
<dbReference type="SUPFAM" id="SSF56784">
    <property type="entry name" value="HAD-like"/>
    <property type="match status" value="1"/>
</dbReference>
<reference evidence="6 7" key="1">
    <citation type="submission" date="2014-12" db="EMBL/GenBank/DDBJ databases">
        <title>Draft genome sequences of 29 type strains of Enterococci.</title>
        <authorList>
            <person name="Zhong Z."/>
            <person name="Sun Z."/>
            <person name="Liu W."/>
            <person name="Zhang W."/>
            <person name="Zhang H."/>
        </authorList>
    </citation>
    <scope>NUCLEOTIDE SEQUENCE [LARGE SCALE GENOMIC DNA]</scope>
    <source>
        <strain evidence="6 7">DSM 15687</strain>
    </source>
</reference>
<keyword evidence="3" id="KW-0479">Metal-binding</keyword>
<dbReference type="GO" id="GO:0046872">
    <property type="term" value="F:metal ion binding"/>
    <property type="evidence" value="ECO:0007669"/>
    <property type="project" value="UniProtKB-KW"/>
</dbReference>
<keyword evidence="4" id="KW-0460">Magnesium</keyword>
<comment type="caution">
    <text evidence="6">The sequence shown here is derived from an EMBL/GenBank/DDBJ whole genome shotgun (WGS) entry which is preliminary data.</text>
</comment>
<dbReference type="SFLD" id="SFLDS00003">
    <property type="entry name" value="Haloacid_Dehalogenase"/>
    <property type="match status" value="1"/>
</dbReference>
<dbReference type="NCBIfam" id="TIGR01549">
    <property type="entry name" value="HAD-SF-IA-v1"/>
    <property type="match status" value="1"/>
</dbReference>
<dbReference type="PRINTS" id="PR00413">
    <property type="entry name" value="HADHALOGNASE"/>
</dbReference>
<keyword evidence="5" id="KW-0119">Carbohydrate metabolism</keyword>